<evidence type="ECO:0000256" key="1">
    <source>
        <dbReference type="SAM" id="SignalP"/>
    </source>
</evidence>
<keyword evidence="1" id="KW-0732">Signal</keyword>
<accession>A0A507SN61</accession>
<dbReference type="RefSeq" id="WP_141483967.1">
    <property type="nucleotide sequence ID" value="NZ_SMDN01000007.1"/>
</dbReference>
<dbReference type="NCBIfam" id="NF045835">
    <property type="entry name" value="P60_lipo"/>
    <property type="match status" value="1"/>
</dbReference>
<proteinExistence type="predicted"/>
<dbReference type="Proteomes" id="UP000320801">
    <property type="component" value="Unassembled WGS sequence"/>
</dbReference>
<dbReference type="EMBL" id="SMDN01000007">
    <property type="protein sequence ID" value="TQC51474.1"/>
    <property type="molecule type" value="Genomic_DNA"/>
</dbReference>
<protein>
    <recommendedName>
        <fullName evidence="4">P60-like lipoprotein</fullName>
    </recommendedName>
</protein>
<gene>
    <name evidence="2" type="ORF">E1I18_02190</name>
</gene>
<dbReference type="AlphaFoldDB" id="A0A507SN61"/>
<comment type="caution">
    <text evidence="2">The sequence shown here is derived from an EMBL/GenBank/DDBJ whole genome shotgun (WGS) entry which is preliminary data.</text>
</comment>
<keyword evidence="3" id="KW-1185">Reference proteome</keyword>
<feature type="chain" id="PRO_5021441837" description="P60-like lipoprotein" evidence="1">
    <location>
        <begin position="22"/>
        <end position="431"/>
    </location>
</feature>
<name>A0A507SN61_9BACT</name>
<reference evidence="2 3" key="1">
    <citation type="submission" date="2019-03" db="EMBL/GenBank/DDBJ databases">
        <title>Characterization of a novel Mycoplasma cynos real-time PCR assay.</title>
        <authorList>
            <person name="Tallmadge R.L."/>
            <person name="Mitchell P.K."/>
            <person name="Goodman L."/>
        </authorList>
    </citation>
    <scope>NUCLEOTIDE SEQUENCE [LARGE SCALE GENOMIC DNA]</scope>
    <source>
        <strain evidence="2 3">1642</strain>
    </source>
</reference>
<dbReference type="InterPro" id="IPR054783">
    <property type="entry name" value="P60-like"/>
</dbReference>
<sequence>MKKFRFLYATPALLLPLASVACGQKVDTTAKLKQDEEIKKTAVNTLKNQFARVTLLSLNGINVENSDNLDEQYIKTFQDQNSTLFDQFYKAFQLYAVNKLNSDTYYFAQKILDWTGDRTLSLDEINKFNGANNLKPGQVPSKDQFITLWLNEKTKIREELEKMLFVFKYFEISNQDQLKKVDKNFKYNADLRYALNHYLLTKYAVEKKFAQVWTKDAEPDDDDSFFTKSNPALYKNADDFNKYWSESKQAKPVLKDEIEFISGHNDDKKLFGYRGFKGSSTSYSLKWDYDDLKDKENKHLYGFYDVNNERLVNDEIQKDFTINPIKIDSGDTKNPTLVYVNQIAPIGNAEIDLPKTEGDTKNTSKVKLLSFENTIYKDKLDILSFIFYLNDASLYETAIKAFAEIGYKIKVNKESTSLREAVKDLAFVELV</sequence>
<evidence type="ECO:0000313" key="3">
    <source>
        <dbReference type="Proteomes" id="UP000320801"/>
    </source>
</evidence>
<evidence type="ECO:0008006" key="4">
    <source>
        <dbReference type="Google" id="ProtNLM"/>
    </source>
</evidence>
<feature type="signal peptide" evidence="1">
    <location>
        <begin position="1"/>
        <end position="21"/>
    </location>
</feature>
<dbReference type="PROSITE" id="PS51257">
    <property type="entry name" value="PROKAR_LIPOPROTEIN"/>
    <property type="match status" value="1"/>
</dbReference>
<evidence type="ECO:0000313" key="2">
    <source>
        <dbReference type="EMBL" id="TQC51474.1"/>
    </source>
</evidence>
<dbReference type="OrthoDB" id="395342at2"/>
<organism evidence="2 3">
    <name type="scientific">Mycoplasmopsis mucosicanis</name>
    <dbReference type="NCBI Taxonomy" id="458208"/>
    <lineage>
        <taxon>Bacteria</taxon>
        <taxon>Bacillati</taxon>
        <taxon>Mycoplasmatota</taxon>
        <taxon>Mycoplasmoidales</taxon>
        <taxon>Metamycoplasmataceae</taxon>
        <taxon>Mycoplasmopsis</taxon>
    </lineage>
</organism>